<sequence length="53" mass="5818">MANAAPEGLFDSSGFPALFETLSKMGYSDDDIHKLAYGNLSRYIAHFYGDKIA</sequence>
<dbReference type="EMBL" id="VSSQ01069039">
    <property type="protein sequence ID" value="MPN21135.1"/>
    <property type="molecule type" value="Genomic_DNA"/>
</dbReference>
<reference evidence="1" key="1">
    <citation type="submission" date="2019-08" db="EMBL/GenBank/DDBJ databases">
        <authorList>
            <person name="Kucharzyk K."/>
            <person name="Murdoch R.W."/>
            <person name="Higgins S."/>
            <person name="Loffler F."/>
        </authorList>
    </citation>
    <scope>NUCLEOTIDE SEQUENCE</scope>
</reference>
<protein>
    <recommendedName>
        <fullName evidence="2">Membrane dipeptidase</fullName>
    </recommendedName>
</protein>
<name>A0A645G3B8_9ZZZZ</name>
<proteinExistence type="predicted"/>
<gene>
    <name evidence="1" type="ORF">SDC9_168514</name>
</gene>
<dbReference type="AlphaFoldDB" id="A0A645G3B8"/>
<dbReference type="SUPFAM" id="SSF51556">
    <property type="entry name" value="Metallo-dependent hydrolases"/>
    <property type="match status" value="1"/>
</dbReference>
<dbReference type="Gene3D" id="3.20.20.140">
    <property type="entry name" value="Metal-dependent hydrolases"/>
    <property type="match status" value="1"/>
</dbReference>
<evidence type="ECO:0008006" key="2">
    <source>
        <dbReference type="Google" id="ProtNLM"/>
    </source>
</evidence>
<accession>A0A645G3B8</accession>
<comment type="caution">
    <text evidence="1">The sequence shown here is derived from an EMBL/GenBank/DDBJ whole genome shotgun (WGS) entry which is preliminary data.</text>
</comment>
<evidence type="ECO:0000313" key="1">
    <source>
        <dbReference type="EMBL" id="MPN21135.1"/>
    </source>
</evidence>
<organism evidence="1">
    <name type="scientific">bioreactor metagenome</name>
    <dbReference type="NCBI Taxonomy" id="1076179"/>
    <lineage>
        <taxon>unclassified sequences</taxon>
        <taxon>metagenomes</taxon>
        <taxon>ecological metagenomes</taxon>
    </lineage>
</organism>
<dbReference type="InterPro" id="IPR032466">
    <property type="entry name" value="Metal_Hydrolase"/>
</dbReference>